<reference evidence="5" key="2">
    <citation type="submission" date="2021-04" db="EMBL/GenBank/DDBJ databases">
        <authorList>
            <person name="Gilroy R."/>
        </authorList>
    </citation>
    <scope>NUCLEOTIDE SEQUENCE</scope>
    <source>
        <strain evidence="5">CHK169-2315</strain>
    </source>
</reference>
<dbReference type="AlphaFoldDB" id="A0A9D1PNX1"/>
<evidence type="ECO:0000313" key="6">
    <source>
        <dbReference type="Proteomes" id="UP000823937"/>
    </source>
</evidence>
<dbReference type="EMBL" id="DXHX01000145">
    <property type="protein sequence ID" value="HIV75467.1"/>
    <property type="molecule type" value="Genomic_DNA"/>
</dbReference>
<dbReference type="GO" id="GO:0031388">
    <property type="term" value="P:organic acid phosphorylation"/>
    <property type="evidence" value="ECO:0007669"/>
    <property type="project" value="UniProtKB-UniRule"/>
</dbReference>
<evidence type="ECO:0000256" key="3">
    <source>
        <dbReference type="ARBA" id="ARBA00022777"/>
    </source>
</evidence>
<dbReference type="SUPFAM" id="SSF110738">
    <property type="entry name" value="Glycerate kinase I"/>
    <property type="match status" value="1"/>
</dbReference>
<dbReference type="PANTHER" id="PTHR21599:SF0">
    <property type="entry name" value="GLYCERATE KINASE"/>
    <property type="match status" value="1"/>
</dbReference>
<dbReference type="Gene3D" id="3.40.50.10350">
    <property type="entry name" value="Glycerate kinase, domain 1"/>
    <property type="match status" value="1"/>
</dbReference>
<reference evidence="5" key="1">
    <citation type="journal article" date="2021" name="PeerJ">
        <title>Extensive microbial diversity within the chicken gut microbiome revealed by metagenomics and culture.</title>
        <authorList>
            <person name="Gilroy R."/>
            <person name="Ravi A."/>
            <person name="Getino M."/>
            <person name="Pursley I."/>
            <person name="Horton D.L."/>
            <person name="Alikhan N.F."/>
            <person name="Baker D."/>
            <person name="Gharbi K."/>
            <person name="Hall N."/>
            <person name="Watson M."/>
            <person name="Adriaenssens E.M."/>
            <person name="Foster-Nyarko E."/>
            <person name="Jarju S."/>
            <person name="Secka A."/>
            <person name="Antonio M."/>
            <person name="Oren A."/>
            <person name="Chaudhuri R.R."/>
            <person name="La Ragione R."/>
            <person name="Hildebrand F."/>
            <person name="Pallen M.J."/>
        </authorList>
    </citation>
    <scope>NUCLEOTIDE SEQUENCE</scope>
    <source>
        <strain evidence="5">CHK169-2315</strain>
    </source>
</reference>
<keyword evidence="2 4" id="KW-0808">Transferase</keyword>
<comment type="caution">
    <text evidence="5">The sequence shown here is derived from an EMBL/GenBank/DDBJ whole genome shotgun (WGS) entry which is preliminary data.</text>
</comment>
<dbReference type="InterPro" id="IPR018197">
    <property type="entry name" value="Glycerate_kinase_RE-like"/>
</dbReference>
<dbReference type="InterPro" id="IPR004381">
    <property type="entry name" value="Glycerate_kinase"/>
</dbReference>
<dbReference type="Pfam" id="PF02595">
    <property type="entry name" value="Gly_kinase"/>
    <property type="match status" value="1"/>
</dbReference>
<gene>
    <name evidence="5" type="ORF">H9895_10335</name>
</gene>
<dbReference type="GO" id="GO:0008887">
    <property type="term" value="F:glycerate kinase activity"/>
    <property type="evidence" value="ECO:0007669"/>
    <property type="project" value="UniProtKB-UniRule"/>
</dbReference>
<evidence type="ECO:0000256" key="1">
    <source>
        <dbReference type="ARBA" id="ARBA00006284"/>
    </source>
</evidence>
<organism evidence="5 6">
    <name type="scientific">Candidatus Pseudogracilibacillus intestinigallinarum</name>
    <dbReference type="NCBI Taxonomy" id="2838742"/>
    <lineage>
        <taxon>Bacteria</taxon>
        <taxon>Bacillati</taxon>
        <taxon>Bacillota</taxon>
        <taxon>Bacilli</taxon>
        <taxon>Bacillales</taxon>
        <taxon>Bacillaceae</taxon>
        <taxon>Pseudogracilibacillus</taxon>
    </lineage>
</organism>
<evidence type="ECO:0000256" key="2">
    <source>
        <dbReference type="ARBA" id="ARBA00022679"/>
    </source>
</evidence>
<evidence type="ECO:0000256" key="4">
    <source>
        <dbReference type="PIRNR" id="PIRNR006078"/>
    </source>
</evidence>
<name>A0A9D1PNX1_9BACI</name>
<sequence>MKIVIAPDSYKDSLEATDVSEIIAQAIHDVEPSIRTVLKPMADGGEGTLNSLFHRGNIEKVDVFVTGARGGKINTYYGISDDHIAFIEMALIAGLEQVPFSDRNPYITTSYGLGEVMEDAYRRGCRQFVIGIGGSATNDGGLGMLQALGMKAYDINGEEVSVFGKDLSNIHTVDVTALKKWQSEVEIKVASDVNNPLCGKRGATYVYGPQKGLFSSNLEQFDQAMDRYGGILETAFQNNFKNQEGAGAAGGIGFALLCLHAKLKSGAKLIAQMIELEQELEDATFVITGEGKTDEQTLYGKAPSYVATLAKQYNVPTVLFSGSIKSNHEKLQDQFAGCFSIVNGPLSLEESMSQAETLLYEQTKQIMSLILTFYK</sequence>
<dbReference type="Proteomes" id="UP000823937">
    <property type="component" value="Unassembled WGS sequence"/>
</dbReference>
<keyword evidence="3 4" id="KW-0418">Kinase</keyword>
<proteinExistence type="inferred from homology"/>
<dbReference type="InterPro" id="IPR018193">
    <property type="entry name" value="Glyc_kinase_flavodox-like_fold"/>
</dbReference>
<accession>A0A9D1PNX1</accession>
<evidence type="ECO:0000313" key="5">
    <source>
        <dbReference type="EMBL" id="HIV75467.1"/>
    </source>
</evidence>
<dbReference type="InterPro" id="IPR036129">
    <property type="entry name" value="Glycerate_kinase_sf"/>
</dbReference>
<dbReference type="PIRSF" id="PIRSF006078">
    <property type="entry name" value="GlxK"/>
    <property type="match status" value="1"/>
</dbReference>
<dbReference type="PANTHER" id="PTHR21599">
    <property type="entry name" value="GLYCERATE KINASE"/>
    <property type="match status" value="1"/>
</dbReference>
<dbReference type="Gene3D" id="3.90.1510.10">
    <property type="entry name" value="Glycerate kinase, domain 2"/>
    <property type="match status" value="1"/>
</dbReference>
<dbReference type="NCBIfam" id="TIGR00045">
    <property type="entry name" value="glycerate kinase"/>
    <property type="match status" value="1"/>
</dbReference>
<comment type="similarity">
    <text evidence="1 4">Belongs to the glycerate kinase type-1 family.</text>
</comment>
<protein>
    <submittedName>
        <fullName evidence="5">Glycerate kinase</fullName>
    </submittedName>
</protein>